<dbReference type="AlphaFoldDB" id="A0A0D2MB28"/>
<feature type="non-terminal residue" evidence="2">
    <location>
        <position position="943"/>
    </location>
</feature>
<dbReference type="OMA" id="TNKHKHE"/>
<name>A0A0D2MB28_HYPSF</name>
<accession>A0A0D2MB28</accession>
<dbReference type="STRING" id="945553.A0A0D2MB28"/>
<feature type="non-terminal residue" evidence="2">
    <location>
        <position position="1"/>
    </location>
</feature>
<dbReference type="OrthoDB" id="2687259at2759"/>
<evidence type="ECO:0000313" key="2">
    <source>
        <dbReference type="EMBL" id="KJA20593.1"/>
    </source>
</evidence>
<evidence type="ECO:0000313" key="3">
    <source>
        <dbReference type="Proteomes" id="UP000054270"/>
    </source>
</evidence>
<keyword evidence="3" id="KW-1185">Reference proteome</keyword>
<feature type="region of interest" description="Disordered" evidence="1">
    <location>
        <begin position="585"/>
        <end position="605"/>
    </location>
</feature>
<gene>
    <name evidence="2" type="ORF">HYPSUDRAFT_101131</name>
</gene>
<reference evidence="3" key="1">
    <citation type="submission" date="2014-04" db="EMBL/GenBank/DDBJ databases">
        <title>Evolutionary Origins and Diversification of the Mycorrhizal Mutualists.</title>
        <authorList>
            <consortium name="DOE Joint Genome Institute"/>
            <consortium name="Mycorrhizal Genomics Consortium"/>
            <person name="Kohler A."/>
            <person name="Kuo A."/>
            <person name="Nagy L.G."/>
            <person name="Floudas D."/>
            <person name="Copeland A."/>
            <person name="Barry K.W."/>
            <person name="Cichocki N."/>
            <person name="Veneault-Fourrey C."/>
            <person name="LaButti K."/>
            <person name="Lindquist E.A."/>
            <person name="Lipzen A."/>
            <person name="Lundell T."/>
            <person name="Morin E."/>
            <person name="Murat C."/>
            <person name="Riley R."/>
            <person name="Ohm R."/>
            <person name="Sun H."/>
            <person name="Tunlid A."/>
            <person name="Henrissat B."/>
            <person name="Grigoriev I.V."/>
            <person name="Hibbett D.S."/>
            <person name="Martin F."/>
        </authorList>
    </citation>
    <scope>NUCLEOTIDE SEQUENCE [LARGE SCALE GENOMIC DNA]</scope>
    <source>
        <strain evidence="3">FD-334 SS-4</strain>
    </source>
</reference>
<feature type="compositionally biased region" description="Low complexity" evidence="1">
    <location>
        <begin position="594"/>
        <end position="605"/>
    </location>
</feature>
<protein>
    <submittedName>
        <fullName evidence="2">Uncharacterized protein</fullName>
    </submittedName>
</protein>
<dbReference type="Proteomes" id="UP000054270">
    <property type="component" value="Unassembled WGS sequence"/>
</dbReference>
<sequence>INISHSSIEEVFPQHSTSSQANLSGPFANSSIFGLLNWMWTGSAMKSLGECIKLFSFLQSDAFRKEDIMGVDFVKETAKLDEYAGFQSSRSTKSPVTPPKDGWQESEVIIQVPDSKEHTNDDSIPTFAVPGLHHRSITAVIRSVFEDPIASRSFHYTPFKSFWKSSNTSLPAQRVYDEIYSSDAMIEAHLKLQQSPPEPGCQLERVVAPLMCWSDSTHLANFGTASLWPLYLFFGNQSKSLRGKPRTASCHHIAYIPKLPPDFHDFFSVLTGEAPTADILTHCRRELMHAVWAVLLDAEFMHAYEHGIVIECPDGKSRRFYPQIFTYSADYPEKVLLATIRNLGSFPCPRCLVPKEKIPEIGTKNDDRRRETNRRVANNSLFSKIRLARTWIYNQGLRVKAAAVERLLSPTSLVPTVNAFSILSKFGFDYHDMLVVDFMHEFELGVWKALFKHLLRILFVHGGLAISTLNERYRAVPTFGRSTIRRFTENASAMKKLAARNYEDLLQCAIPVFEGLIDEPHNSSILSLLFTFAEWHSLAKLRMHTDDTLGWLDQTTKELGTQIRKFARHTCSCFDTVELPAEEAARARRRARKSNNSANSTPASASKKKLPFNLIMYKLHALGDYVRMIRMFGTTDSYSTQSGELEHRRVKRFYARTNKNTAVHQMTRLERREYALRSSSKLRTNVSFEDSEALPYTPAEEHHHISKSRNFHMNIIAFLSSNQGDPAIINFRPKLEEHVLARLQHPGWSGNGTEFSETERRQVIFANERIYRHKIMRVNYTTYDVRRGQDSLSSRKRSDVMMLARETDNSESSAPSHPFEYARIIGIFHVDVVHQVPGENKPTTTSIETVWVRRFRIDITFSAGFKQKRLHRIEFLPSSDHDAFGFVHPDEIIRGAHLIPAFFHGGTDQFLSGVSLVRNEDEVDDYRYFYVNIFVDRDMYMRY</sequence>
<dbReference type="InterPro" id="IPR041078">
    <property type="entry name" value="Plavaka"/>
</dbReference>
<proteinExistence type="predicted"/>
<dbReference type="EMBL" id="KN817566">
    <property type="protein sequence ID" value="KJA20593.1"/>
    <property type="molecule type" value="Genomic_DNA"/>
</dbReference>
<organism evidence="2 3">
    <name type="scientific">Hypholoma sublateritium (strain FD-334 SS-4)</name>
    <dbReference type="NCBI Taxonomy" id="945553"/>
    <lineage>
        <taxon>Eukaryota</taxon>
        <taxon>Fungi</taxon>
        <taxon>Dikarya</taxon>
        <taxon>Basidiomycota</taxon>
        <taxon>Agaricomycotina</taxon>
        <taxon>Agaricomycetes</taxon>
        <taxon>Agaricomycetidae</taxon>
        <taxon>Agaricales</taxon>
        <taxon>Agaricineae</taxon>
        <taxon>Strophariaceae</taxon>
        <taxon>Hypholoma</taxon>
    </lineage>
</organism>
<dbReference type="Pfam" id="PF18759">
    <property type="entry name" value="Plavaka"/>
    <property type="match status" value="1"/>
</dbReference>
<evidence type="ECO:0000256" key="1">
    <source>
        <dbReference type="SAM" id="MobiDB-lite"/>
    </source>
</evidence>